<sequence length="269" mass="31052">MEKLKDKYEILIGFITIVISFSAFKDELKAITIDLGFVDFNLSQYFFVIVIGFLFSIYLYTVESVLNKTRLGNWKGFNYVILIAYTIFVLILFSPFIIGLSYLGKNLINSIGNLRGTSNILSVIISIILTLISSFFSGYFSHRVLKARKDKAIEELEEEEIKDLDTARKLYTDGYFSQSILEAFKVLEVHLYRMISKSDLRVRRFHFQDLIEGAMKLEVIEEKDIPFIQDIRGMRNSAAHRDVAFTKEQAEKTIDFISDLIEKSGSKKH</sequence>
<keyword evidence="1" id="KW-0472">Membrane</keyword>
<keyword evidence="3" id="KW-1185">Reference proteome</keyword>
<dbReference type="Proteomes" id="UP000391834">
    <property type="component" value="Unassembled WGS sequence"/>
</dbReference>
<feature type="transmembrane region" description="Helical" evidence="1">
    <location>
        <begin position="7"/>
        <end position="24"/>
    </location>
</feature>
<feature type="transmembrane region" description="Helical" evidence="1">
    <location>
        <begin position="44"/>
        <end position="66"/>
    </location>
</feature>
<organism evidence="2 3">
    <name type="scientific">Prolixibacter bellariivorans</name>
    <dbReference type="NCBI Taxonomy" id="314319"/>
    <lineage>
        <taxon>Bacteria</taxon>
        <taxon>Pseudomonadati</taxon>
        <taxon>Bacteroidota</taxon>
        <taxon>Bacteroidia</taxon>
        <taxon>Marinilabiliales</taxon>
        <taxon>Prolixibacteraceae</taxon>
        <taxon>Prolixibacter</taxon>
    </lineage>
</organism>
<gene>
    <name evidence="2" type="ORF">PbJCM13498_20440</name>
</gene>
<evidence type="ECO:0000313" key="2">
    <source>
        <dbReference type="EMBL" id="GET33181.1"/>
    </source>
</evidence>
<dbReference type="RefSeq" id="WP_025865675.1">
    <property type="nucleotide sequence ID" value="NZ_BLAX01000001.1"/>
</dbReference>
<dbReference type="OrthoDB" id="1495073at2"/>
<accession>A0A5M4AZV7</accession>
<dbReference type="EMBL" id="BLAX01000001">
    <property type="protein sequence ID" value="GET33181.1"/>
    <property type="molecule type" value="Genomic_DNA"/>
</dbReference>
<name>A0A5M4AZV7_9BACT</name>
<evidence type="ECO:0000256" key="1">
    <source>
        <dbReference type="SAM" id="Phobius"/>
    </source>
</evidence>
<protein>
    <submittedName>
        <fullName evidence="2">Uncharacterized protein</fullName>
    </submittedName>
</protein>
<dbReference type="AlphaFoldDB" id="A0A5M4AZV7"/>
<evidence type="ECO:0000313" key="3">
    <source>
        <dbReference type="Proteomes" id="UP000391834"/>
    </source>
</evidence>
<feature type="transmembrane region" description="Helical" evidence="1">
    <location>
        <begin position="78"/>
        <end position="100"/>
    </location>
</feature>
<comment type="caution">
    <text evidence="2">The sequence shown here is derived from an EMBL/GenBank/DDBJ whole genome shotgun (WGS) entry which is preliminary data.</text>
</comment>
<feature type="transmembrane region" description="Helical" evidence="1">
    <location>
        <begin position="120"/>
        <end position="141"/>
    </location>
</feature>
<keyword evidence="1" id="KW-1133">Transmembrane helix</keyword>
<reference evidence="2 3" key="1">
    <citation type="submission" date="2019-10" db="EMBL/GenBank/DDBJ databases">
        <title>Prolixibacter strains distinguished by the presence of nitrate reductase genes were adept at nitrate-dependent anaerobic corrosion of metallic iron and carbon steel.</title>
        <authorList>
            <person name="Iino T."/>
            <person name="Shono N."/>
            <person name="Ito K."/>
            <person name="Nakamura R."/>
            <person name="Sueoka K."/>
            <person name="Harayama S."/>
            <person name="Ohkuma M."/>
        </authorList>
    </citation>
    <scope>NUCLEOTIDE SEQUENCE [LARGE SCALE GENOMIC DNA]</scope>
    <source>
        <strain evidence="2 3">JCM 13498</strain>
    </source>
</reference>
<proteinExistence type="predicted"/>
<keyword evidence="1" id="KW-0812">Transmembrane</keyword>